<feature type="signal peptide" evidence="1">
    <location>
        <begin position="1"/>
        <end position="29"/>
    </location>
</feature>
<dbReference type="Pfam" id="PF01547">
    <property type="entry name" value="SBP_bac_1"/>
    <property type="match status" value="1"/>
</dbReference>
<dbReference type="PROSITE" id="PS51257">
    <property type="entry name" value="PROKAR_LIPOPROTEIN"/>
    <property type="match status" value="1"/>
</dbReference>
<dbReference type="InterPro" id="IPR050490">
    <property type="entry name" value="Bact_solute-bd_prot1"/>
</dbReference>
<evidence type="ECO:0000313" key="3">
    <source>
        <dbReference type="Proteomes" id="UP000373149"/>
    </source>
</evidence>
<comment type="caution">
    <text evidence="2">The sequence shown here is derived from an EMBL/GenBank/DDBJ whole genome shotgun (WGS) entry which is preliminary data.</text>
</comment>
<accession>A0A5N8WML3</accession>
<reference evidence="2 3" key="1">
    <citation type="submission" date="2019-09" db="EMBL/GenBank/DDBJ databases">
        <authorList>
            <person name="Duangmal K."/>
            <person name="Teo W.F.A."/>
            <person name="Lipun K."/>
        </authorList>
    </citation>
    <scope>NUCLEOTIDE SEQUENCE [LARGE SCALE GENOMIC DNA]</scope>
    <source>
        <strain evidence="2 3">K1PN6</strain>
    </source>
</reference>
<proteinExistence type="predicted"/>
<dbReference type="AlphaFoldDB" id="A0A5N8WML3"/>
<dbReference type="RefSeq" id="WP_152860268.1">
    <property type="nucleotide sequence ID" value="NZ_VMNX01000014.1"/>
</dbReference>
<dbReference type="PANTHER" id="PTHR43649">
    <property type="entry name" value="ARABINOSE-BINDING PROTEIN-RELATED"/>
    <property type="match status" value="1"/>
</dbReference>
<sequence length="448" mass="48403">MNFTSPRRRFARAAVASLALTGLTGLLSACGGSDSSDSGSKASGPVTLDFWGWANGQEAVVKAFNASHKDVKLKYTKVTDQLTMQKQLTNAVKAGNAPCLLQNTGEYVTSWVAQGALADITPYVEADKDKFNPGSWATGQVQDKVYGVPTSSAPAFTIYRTDIFEKYGLQPPATWDDFIAAGKVLKKHGIKITNYAGEDPSTLEILAMQAGAHWYSIDGGSWKVDFQDEGTLKAAKVIQEIIDDDLNSKLSFADYAAVQRNYDNGGTATRQISTWQMSGMVQNFTKSFGDWALSPWPAFKGEAPKTPAGTNQSGNLTLVSEQCKNKEQAAQAALWMSTDSGAVETMASPETGSGVMPALADSDAYVSEAISEKLLGKNYEPAKKIVTDSLGTVTTDWTFGPNWTAMFTEMQDQWAAVVSKKQTVTDLLAHMQKWTVDDLKRRGISVKG</sequence>
<keyword evidence="1" id="KW-0732">Signal</keyword>
<feature type="chain" id="PRO_5039099687" evidence="1">
    <location>
        <begin position="30"/>
        <end position="448"/>
    </location>
</feature>
<name>A0A5N8WML3_9ACTN</name>
<dbReference type="PANTHER" id="PTHR43649:SF12">
    <property type="entry name" value="DIACETYLCHITOBIOSE BINDING PROTEIN DASA"/>
    <property type="match status" value="1"/>
</dbReference>
<evidence type="ECO:0000256" key="1">
    <source>
        <dbReference type="SAM" id="SignalP"/>
    </source>
</evidence>
<organism evidence="2 3">
    <name type="scientific">Streptomyces acidicola</name>
    <dbReference type="NCBI Taxonomy" id="2596892"/>
    <lineage>
        <taxon>Bacteria</taxon>
        <taxon>Bacillati</taxon>
        <taxon>Actinomycetota</taxon>
        <taxon>Actinomycetes</taxon>
        <taxon>Kitasatosporales</taxon>
        <taxon>Streptomycetaceae</taxon>
        <taxon>Streptomyces</taxon>
    </lineage>
</organism>
<dbReference type="SUPFAM" id="SSF53850">
    <property type="entry name" value="Periplasmic binding protein-like II"/>
    <property type="match status" value="1"/>
</dbReference>
<keyword evidence="3" id="KW-1185">Reference proteome</keyword>
<dbReference type="InterPro" id="IPR006059">
    <property type="entry name" value="SBP"/>
</dbReference>
<evidence type="ECO:0000313" key="2">
    <source>
        <dbReference type="EMBL" id="MPY48392.1"/>
    </source>
</evidence>
<dbReference type="Gene3D" id="3.40.190.10">
    <property type="entry name" value="Periplasmic binding protein-like II"/>
    <property type="match status" value="1"/>
</dbReference>
<dbReference type="Proteomes" id="UP000373149">
    <property type="component" value="Unassembled WGS sequence"/>
</dbReference>
<protein>
    <submittedName>
        <fullName evidence="2">Extracellular solute-binding protein</fullName>
    </submittedName>
</protein>
<dbReference type="EMBL" id="VMNX01000014">
    <property type="protein sequence ID" value="MPY48392.1"/>
    <property type="molecule type" value="Genomic_DNA"/>
</dbReference>
<gene>
    <name evidence="2" type="ORF">FPZ41_07270</name>
</gene>